<protein>
    <submittedName>
        <fullName evidence="1">Uncharacterized protein</fullName>
    </submittedName>
</protein>
<dbReference type="eggNOG" id="ENOG5032W30">
    <property type="taxonomic scope" value="Bacteria"/>
</dbReference>
<evidence type="ECO:0000313" key="1">
    <source>
        <dbReference type="EMBL" id="EEW92831.1"/>
    </source>
</evidence>
<dbReference type="Proteomes" id="UP000002939">
    <property type="component" value="Unassembled WGS sequence"/>
</dbReference>
<name>D0BMX7_9LACT</name>
<dbReference type="OrthoDB" id="2237042at2"/>
<reference evidence="1" key="2">
    <citation type="submission" date="2011-10" db="EMBL/GenBank/DDBJ databases">
        <title>The Genome Sequence of Granulicatella elegans ATCC 700633.</title>
        <authorList>
            <consortium name="The Broad Institute Genome Sequencing Platform"/>
            <consortium name="The Broad Institute Genome Sequencing Center for Infectious Disease"/>
            <person name="Earl A."/>
            <person name="Ward D."/>
            <person name="Feldgarden M."/>
            <person name="Gevers D."/>
            <person name="Sibley C.D."/>
            <person name="Field T.R."/>
            <person name="Grinwis M."/>
            <person name="Eshaghurshan C.S."/>
            <person name="Surette M.G."/>
            <person name="Young S.K."/>
            <person name="Zeng Q."/>
            <person name="Gargeya S."/>
            <person name="Fitzgerald M."/>
            <person name="Haas B."/>
            <person name="Abouelleil A."/>
            <person name="Alvarado L."/>
            <person name="Arachchi H.M."/>
            <person name="Berlin A."/>
            <person name="Brown A."/>
            <person name="Chapman S.B."/>
            <person name="Chen Z."/>
            <person name="Dunbar C."/>
            <person name="Freedman E."/>
            <person name="Gearin G."/>
            <person name="Goldberg J."/>
            <person name="Griggs A."/>
            <person name="Gujja S."/>
            <person name="Heiman D."/>
            <person name="Howarth C."/>
            <person name="Larson L."/>
            <person name="Lui A."/>
            <person name="MacDonald P.J.P."/>
            <person name="Montmayeur A."/>
            <person name="Murphy C."/>
            <person name="Neiman D."/>
            <person name="Pearson M."/>
            <person name="Priest M."/>
            <person name="Roberts A."/>
            <person name="Saif S."/>
            <person name="Shea T."/>
            <person name="Shenoy N."/>
            <person name="Sisk P."/>
            <person name="Stolte C."/>
            <person name="Sykes S."/>
            <person name="Wortman J."/>
            <person name="Nusbaum C."/>
            <person name="Birren B."/>
        </authorList>
    </citation>
    <scope>NUCLEOTIDE SEQUENCE [LARGE SCALE GENOMIC DNA]</scope>
    <source>
        <strain evidence="1">ATCC 700633</strain>
    </source>
</reference>
<dbReference type="AlphaFoldDB" id="D0BMX7"/>
<dbReference type="STRING" id="626369.HMPREF0446_01312"/>
<sequence length="371" mass="42488">MKKKSKKLKFIFPVVIVLVILALFLTPKIFESLTKHFSISSDADFYIVGYHNIEGYKLDDSNFKNVSNEKVEIVKGQINPTVKRAELSNRYLVFSEEGKPHGVIGRVTSVDFKAGEIKHHKTDDYAYTSSGSNPDYYFTSASNYLTTFDSTLKKVDKYIFEEPIILSDFSNGGNHLYFLGTDVKGDSNHQALNNLYHFSLHNSKLQLNYKEPLYEQPEVTYYFNNSLVRGNHLYATSSGYHKDYTKEKIVLGQMFHYDMNLGTKEFIDLPEIAPSNLFELKGDLVAIEHSTVYSKKIGFTLFHLTNQTSQFIDLSEFGFDVNKDSLKDVKQIDDDTLLILVANKLLHYQISSSSVLSEKEVDPHSFHIWVK</sequence>
<gene>
    <name evidence="1" type="ORF">HMPREF0446_01312</name>
</gene>
<organism evidence="1 2">
    <name type="scientific">Granulicatella elegans ATCC 700633</name>
    <dbReference type="NCBI Taxonomy" id="626369"/>
    <lineage>
        <taxon>Bacteria</taxon>
        <taxon>Bacillati</taxon>
        <taxon>Bacillota</taxon>
        <taxon>Bacilli</taxon>
        <taxon>Lactobacillales</taxon>
        <taxon>Carnobacteriaceae</taxon>
        <taxon>Granulicatella</taxon>
    </lineage>
</organism>
<keyword evidence="2" id="KW-1185">Reference proteome</keyword>
<dbReference type="HOGENOM" id="CLU_745485_0_0_9"/>
<dbReference type="RefSeq" id="WP_006703589.1">
    <property type="nucleotide sequence ID" value="NZ_KI391971.1"/>
</dbReference>
<accession>D0BMX7</accession>
<comment type="caution">
    <text evidence="1">The sequence shown here is derived from an EMBL/GenBank/DDBJ whole genome shotgun (WGS) entry which is preliminary data.</text>
</comment>
<evidence type="ECO:0000313" key="2">
    <source>
        <dbReference type="Proteomes" id="UP000002939"/>
    </source>
</evidence>
<dbReference type="EMBL" id="ACRF02000005">
    <property type="protein sequence ID" value="EEW92831.1"/>
    <property type="molecule type" value="Genomic_DNA"/>
</dbReference>
<proteinExistence type="predicted"/>
<reference evidence="1" key="1">
    <citation type="submission" date="2009-09" db="EMBL/GenBank/DDBJ databases">
        <authorList>
            <consortium name="The Broad Institute Genome Sequencing Platform"/>
            <person name="Ward D."/>
            <person name="Feldgarden M."/>
            <person name="Earl A."/>
            <person name="Young S.K."/>
            <person name="Zeng Q."/>
            <person name="Koehrsen M."/>
            <person name="Alvarado L."/>
            <person name="Berlin A."/>
            <person name="Bochicchio J."/>
            <person name="Borenstein D."/>
            <person name="Chapman S.B."/>
            <person name="Chen Z."/>
            <person name="Engels R."/>
            <person name="Freedman E."/>
            <person name="Gellesch M."/>
            <person name="Goldberg J."/>
            <person name="Griggs A."/>
            <person name="Gujja S."/>
            <person name="Heilman E."/>
            <person name="Heiman D."/>
            <person name="Hepburn T."/>
            <person name="Howarth C."/>
            <person name="Jen D."/>
            <person name="Larson L."/>
            <person name="Lewis B."/>
            <person name="Mehta T."/>
            <person name="Park D."/>
            <person name="Pearson M."/>
            <person name="Roberts A."/>
            <person name="Saif S."/>
            <person name="Shea T."/>
            <person name="Shenoy N."/>
            <person name="Sisk P."/>
            <person name="Stolte C."/>
            <person name="Sykes S."/>
            <person name="Thomson T."/>
            <person name="Walk T."/>
            <person name="White J."/>
            <person name="Yandava C."/>
            <person name="Sibley C.D."/>
            <person name="Field T.R."/>
            <person name="Grinwis M."/>
            <person name="Eshaghurshan C.S."/>
            <person name="Surette M.G."/>
            <person name="Haas B."/>
            <person name="Nusbaum C."/>
            <person name="Birren B."/>
        </authorList>
    </citation>
    <scope>NUCLEOTIDE SEQUENCE [LARGE SCALE GENOMIC DNA]</scope>
    <source>
        <strain evidence="1">ATCC 700633</strain>
    </source>
</reference>